<feature type="chain" id="PRO_5015094344" evidence="1">
    <location>
        <begin position="17"/>
        <end position="148"/>
    </location>
</feature>
<evidence type="ECO:0000313" key="4">
    <source>
        <dbReference type="Proteomes" id="UP000006039"/>
    </source>
</evidence>
<reference evidence="3" key="4">
    <citation type="journal article" date="2015" name="G3 (Bethesda)">
        <title>Genome sequences of three phytopathogenic species of the Magnaporthaceae family of fungi.</title>
        <authorList>
            <person name="Okagaki L.H."/>
            <person name="Nunes C.C."/>
            <person name="Sailsbery J."/>
            <person name="Clay B."/>
            <person name="Brown D."/>
            <person name="John T."/>
            <person name="Oh Y."/>
            <person name="Young N."/>
            <person name="Fitzgerald M."/>
            <person name="Haas B.J."/>
            <person name="Zeng Q."/>
            <person name="Young S."/>
            <person name="Adiconis X."/>
            <person name="Fan L."/>
            <person name="Levin J.Z."/>
            <person name="Mitchell T.K."/>
            <person name="Okubara P.A."/>
            <person name="Farman M.L."/>
            <person name="Kohn L.M."/>
            <person name="Birren B."/>
            <person name="Ma L.-J."/>
            <person name="Dean R.A."/>
        </authorList>
    </citation>
    <scope>NUCLEOTIDE SEQUENCE</scope>
    <source>
        <strain evidence="3">R3-111a-1</strain>
    </source>
</reference>
<protein>
    <submittedName>
        <fullName evidence="2 3">Uncharacterized protein</fullName>
    </submittedName>
</protein>
<keyword evidence="4" id="KW-1185">Reference proteome</keyword>
<dbReference type="GeneID" id="20343764"/>
<proteinExistence type="predicted"/>
<reference evidence="4" key="1">
    <citation type="submission" date="2010-07" db="EMBL/GenBank/DDBJ databases">
        <title>The genome sequence of Gaeumannomyces graminis var. tritici strain R3-111a-1.</title>
        <authorList>
            <consortium name="The Broad Institute Genome Sequencing Platform"/>
            <person name="Ma L.-J."/>
            <person name="Dead R."/>
            <person name="Young S."/>
            <person name="Zeng Q."/>
            <person name="Koehrsen M."/>
            <person name="Alvarado L."/>
            <person name="Berlin A."/>
            <person name="Chapman S.B."/>
            <person name="Chen Z."/>
            <person name="Freedman E."/>
            <person name="Gellesch M."/>
            <person name="Goldberg J."/>
            <person name="Griggs A."/>
            <person name="Gujja S."/>
            <person name="Heilman E.R."/>
            <person name="Heiman D."/>
            <person name="Hepburn T."/>
            <person name="Howarth C."/>
            <person name="Jen D."/>
            <person name="Larson L."/>
            <person name="Mehta T."/>
            <person name="Neiman D."/>
            <person name="Pearson M."/>
            <person name="Roberts A."/>
            <person name="Saif S."/>
            <person name="Shea T."/>
            <person name="Shenoy N."/>
            <person name="Sisk P."/>
            <person name="Stolte C."/>
            <person name="Sykes S."/>
            <person name="Walk T."/>
            <person name="White J."/>
            <person name="Yandava C."/>
            <person name="Haas B."/>
            <person name="Nusbaum C."/>
            <person name="Birren B."/>
        </authorList>
    </citation>
    <scope>NUCLEOTIDE SEQUENCE [LARGE SCALE GENOMIC DNA]</scope>
    <source>
        <strain evidence="4">R3-111a-1</strain>
    </source>
</reference>
<dbReference type="VEuPathDB" id="FungiDB:GGTG_03306"/>
<sequence length="148" mass="16170">MEKIVRLFSLFAIALTAVLEHRLFHSGDAPTRLLPDPGPRSAAPRIWARAAVAVQQAPAGASVNATRRQVEAAEQGGALDARSSTSQLPFGLLASISVLDYRVAAPARPLPQRCYTQGRRKMRVRPQRAQHVSKIRLRLNLGPRVLPP</sequence>
<dbReference type="Proteomes" id="UP000006039">
    <property type="component" value="Unassembled WGS sequence"/>
</dbReference>
<evidence type="ECO:0000313" key="3">
    <source>
        <dbReference type="EnsemblFungi" id="EJT78204"/>
    </source>
</evidence>
<evidence type="ECO:0000256" key="1">
    <source>
        <dbReference type="SAM" id="SignalP"/>
    </source>
</evidence>
<reference evidence="2" key="3">
    <citation type="submission" date="2010-09" db="EMBL/GenBank/DDBJ databases">
        <title>Annotation of Gaeumannomyces graminis var. tritici R3-111a-1.</title>
        <authorList>
            <consortium name="The Broad Institute Genome Sequencing Platform"/>
            <person name="Ma L.-J."/>
            <person name="Dead R."/>
            <person name="Young S.K."/>
            <person name="Zeng Q."/>
            <person name="Gargeya S."/>
            <person name="Fitzgerald M."/>
            <person name="Haas B."/>
            <person name="Abouelleil A."/>
            <person name="Alvarado L."/>
            <person name="Arachchi H.M."/>
            <person name="Berlin A."/>
            <person name="Brown A."/>
            <person name="Chapman S.B."/>
            <person name="Chen Z."/>
            <person name="Dunbar C."/>
            <person name="Freedman E."/>
            <person name="Gearin G."/>
            <person name="Gellesch M."/>
            <person name="Goldberg J."/>
            <person name="Griggs A."/>
            <person name="Gujja S."/>
            <person name="Heiman D."/>
            <person name="Howarth C."/>
            <person name="Larson L."/>
            <person name="Lui A."/>
            <person name="MacDonald P.J.P."/>
            <person name="Mehta T."/>
            <person name="Montmayeur A."/>
            <person name="Murphy C."/>
            <person name="Neiman D."/>
            <person name="Pearson M."/>
            <person name="Priest M."/>
            <person name="Roberts A."/>
            <person name="Saif S."/>
            <person name="Shea T."/>
            <person name="Shenoy N."/>
            <person name="Sisk P."/>
            <person name="Stolte C."/>
            <person name="Sykes S."/>
            <person name="Yandava C."/>
            <person name="Wortman J."/>
            <person name="Nusbaum C."/>
            <person name="Birren B."/>
        </authorList>
    </citation>
    <scope>NUCLEOTIDE SEQUENCE</scope>
    <source>
        <strain evidence="2">R3-111a-1</strain>
    </source>
</reference>
<dbReference type="HOGENOM" id="CLU_1758912_0_0_1"/>
<accession>J3NPU9</accession>
<keyword evidence="1" id="KW-0732">Signal</keyword>
<organism evidence="2">
    <name type="scientific">Gaeumannomyces tritici (strain R3-111a-1)</name>
    <name type="common">Wheat and barley take-all root rot fungus</name>
    <name type="synonym">Gaeumannomyces graminis var. tritici</name>
    <dbReference type="NCBI Taxonomy" id="644352"/>
    <lineage>
        <taxon>Eukaryota</taxon>
        <taxon>Fungi</taxon>
        <taxon>Dikarya</taxon>
        <taxon>Ascomycota</taxon>
        <taxon>Pezizomycotina</taxon>
        <taxon>Sordariomycetes</taxon>
        <taxon>Sordariomycetidae</taxon>
        <taxon>Magnaporthales</taxon>
        <taxon>Magnaporthaceae</taxon>
        <taxon>Gaeumannomyces</taxon>
    </lineage>
</organism>
<dbReference type="AlphaFoldDB" id="J3NPU9"/>
<name>J3NPU9_GAET3</name>
<gene>
    <name evidence="3" type="primary">20343764</name>
    <name evidence="2" type="ORF">GGTG_03306</name>
</gene>
<feature type="signal peptide" evidence="1">
    <location>
        <begin position="1"/>
        <end position="16"/>
    </location>
</feature>
<reference evidence="3" key="5">
    <citation type="submission" date="2018-04" db="UniProtKB">
        <authorList>
            <consortium name="EnsemblFungi"/>
        </authorList>
    </citation>
    <scope>IDENTIFICATION</scope>
    <source>
        <strain evidence="3">R3-111a-1</strain>
    </source>
</reference>
<reference evidence="2" key="2">
    <citation type="submission" date="2010-07" db="EMBL/GenBank/DDBJ databases">
        <authorList>
            <consortium name="The Broad Institute Genome Sequencing Platform"/>
            <consortium name="Broad Institute Genome Sequencing Center for Infectious Disease"/>
            <person name="Ma L.-J."/>
            <person name="Dead R."/>
            <person name="Young S."/>
            <person name="Zeng Q."/>
            <person name="Koehrsen M."/>
            <person name="Alvarado L."/>
            <person name="Berlin A."/>
            <person name="Chapman S.B."/>
            <person name="Chen Z."/>
            <person name="Freedman E."/>
            <person name="Gellesch M."/>
            <person name="Goldberg J."/>
            <person name="Griggs A."/>
            <person name="Gujja S."/>
            <person name="Heilman E.R."/>
            <person name="Heiman D."/>
            <person name="Hepburn T."/>
            <person name="Howarth C."/>
            <person name="Jen D."/>
            <person name="Larson L."/>
            <person name="Mehta T."/>
            <person name="Neiman D."/>
            <person name="Pearson M."/>
            <person name="Roberts A."/>
            <person name="Saif S."/>
            <person name="Shea T."/>
            <person name="Shenoy N."/>
            <person name="Sisk P."/>
            <person name="Stolte C."/>
            <person name="Sykes S."/>
            <person name="Walk T."/>
            <person name="White J."/>
            <person name="Yandava C."/>
            <person name="Haas B."/>
            <person name="Nusbaum C."/>
            <person name="Birren B."/>
        </authorList>
    </citation>
    <scope>NUCLEOTIDE SEQUENCE</scope>
    <source>
        <strain evidence="2">R3-111a-1</strain>
    </source>
</reference>
<dbReference type="RefSeq" id="XP_009219349.1">
    <property type="nucleotide sequence ID" value="XM_009221085.1"/>
</dbReference>
<evidence type="ECO:0000313" key="2">
    <source>
        <dbReference type="EMBL" id="EJT78204.1"/>
    </source>
</evidence>
<dbReference type="EMBL" id="GL385396">
    <property type="protein sequence ID" value="EJT78204.1"/>
    <property type="molecule type" value="Genomic_DNA"/>
</dbReference>
<dbReference type="EnsemblFungi" id="EJT78204">
    <property type="protein sequence ID" value="EJT78204"/>
    <property type="gene ID" value="GGTG_03306"/>
</dbReference>